<comment type="function">
    <text evidence="1">Phosphorylation of dTMP to form dTDP in both de novo and salvage pathways of dTTP synthesis.</text>
</comment>
<keyword evidence="1" id="KW-0808">Transferase</keyword>
<keyword evidence="1" id="KW-0545">Nucleotide biosynthesis</keyword>
<keyword evidence="1" id="KW-0547">Nucleotide-binding</keyword>
<accession>A0A2H0YRZ8</accession>
<comment type="caution">
    <text evidence="3">The sequence shown here is derived from an EMBL/GenBank/DDBJ whole genome shotgun (WGS) entry which is preliminary data.</text>
</comment>
<keyword evidence="1" id="KW-0067">ATP-binding</keyword>
<feature type="domain" description="Thymidylate kinase-like" evidence="2">
    <location>
        <begin position="58"/>
        <end position="229"/>
    </location>
</feature>
<dbReference type="InterPro" id="IPR018094">
    <property type="entry name" value="Thymidylate_kinase"/>
</dbReference>
<dbReference type="Gene3D" id="3.40.50.300">
    <property type="entry name" value="P-loop containing nucleotide triphosphate hydrolases"/>
    <property type="match status" value="1"/>
</dbReference>
<comment type="caution">
    <text evidence="1">Lacks conserved residue(s) required for the propagation of feature annotation.</text>
</comment>
<gene>
    <name evidence="1" type="primary">tmk</name>
    <name evidence="3" type="ORF">COT26_02960</name>
</gene>
<organism evidence="3 4">
    <name type="scientific">Candidatus Kerfeldbacteria bacterium CG08_land_8_20_14_0_20_43_14</name>
    <dbReference type="NCBI Taxonomy" id="2014246"/>
    <lineage>
        <taxon>Bacteria</taxon>
        <taxon>Candidatus Kerfeldiibacteriota</taxon>
    </lineage>
</organism>
<dbReference type="CDD" id="cd01672">
    <property type="entry name" value="TMPK"/>
    <property type="match status" value="1"/>
</dbReference>
<evidence type="ECO:0000313" key="4">
    <source>
        <dbReference type="Proteomes" id="UP000236845"/>
    </source>
</evidence>
<dbReference type="GO" id="GO:0006233">
    <property type="term" value="P:dTDP biosynthetic process"/>
    <property type="evidence" value="ECO:0007669"/>
    <property type="project" value="InterPro"/>
</dbReference>
<dbReference type="Pfam" id="PF02223">
    <property type="entry name" value="Thymidylate_kin"/>
    <property type="match status" value="1"/>
</dbReference>
<reference evidence="4" key="1">
    <citation type="submission" date="2017-09" db="EMBL/GenBank/DDBJ databases">
        <title>Depth-based differentiation of microbial function through sediment-hosted aquifers and enrichment of novel symbionts in the deep terrestrial subsurface.</title>
        <authorList>
            <person name="Probst A.J."/>
            <person name="Ladd B."/>
            <person name="Jarett J.K."/>
            <person name="Geller-Mcgrath D.E."/>
            <person name="Sieber C.M.K."/>
            <person name="Emerson J.B."/>
            <person name="Anantharaman K."/>
            <person name="Thomas B.C."/>
            <person name="Malmstrom R."/>
            <person name="Stieglmeier M."/>
            <person name="Klingl A."/>
            <person name="Woyke T."/>
            <person name="Ryan C.M."/>
            <person name="Banfield J.F."/>
        </authorList>
    </citation>
    <scope>NUCLEOTIDE SEQUENCE [LARGE SCALE GENOMIC DNA]</scope>
</reference>
<dbReference type="SUPFAM" id="SSF52540">
    <property type="entry name" value="P-loop containing nucleoside triphosphate hydrolases"/>
    <property type="match status" value="1"/>
</dbReference>
<comment type="catalytic activity">
    <reaction evidence="1">
        <text>dTMP + ATP = dTDP + ADP</text>
        <dbReference type="Rhea" id="RHEA:13517"/>
        <dbReference type="ChEBI" id="CHEBI:30616"/>
        <dbReference type="ChEBI" id="CHEBI:58369"/>
        <dbReference type="ChEBI" id="CHEBI:63528"/>
        <dbReference type="ChEBI" id="CHEBI:456216"/>
        <dbReference type="EC" id="2.7.4.9"/>
    </reaction>
</comment>
<dbReference type="GO" id="GO:0004798">
    <property type="term" value="F:dTMP kinase activity"/>
    <property type="evidence" value="ECO:0007669"/>
    <property type="project" value="UniProtKB-UniRule"/>
</dbReference>
<dbReference type="InterPro" id="IPR027417">
    <property type="entry name" value="P-loop_NTPase"/>
</dbReference>
<evidence type="ECO:0000313" key="3">
    <source>
        <dbReference type="EMBL" id="PIS40512.1"/>
    </source>
</evidence>
<comment type="similarity">
    <text evidence="1">Belongs to the thymidylate kinase family.</text>
</comment>
<name>A0A2H0YRZ8_9BACT</name>
<dbReference type="GO" id="GO:0006235">
    <property type="term" value="P:dTTP biosynthetic process"/>
    <property type="evidence" value="ECO:0007669"/>
    <property type="project" value="UniProtKB-UniRule"/>
</dbReference>
<dbReference type="EC" id="2.7.4.9" evidence="1"/>
<evidence type="ECO:0000256" key="1">
    <source>
        <dbReference type="HAMAP-Rule" id="MF_00165"/>
    </source>
</evidence>
<keyword evidence="1" id="KW-0418">Kinase</keyword>
<dbReference type="AlphaFoldDB" id="A0A2H0YRZ8"/>
<dbReference type="HAMAP" id="MF_00165">
    <property type="entry name" value="Thymidylate_kinase"/>
    <property type="match status" value="1"/>
</dbReference>
<dbReference type="InterPro" id="IPR039430">
    <property type="entry name" value="Thymidylate_kin-like_dom"/>
</dbReference>
<protein>
    <recommendedName>
        <fullName evidence="1">Thymidylate kinase</fullName>
        <ecNumber evidence="1">2.7.4.9</ecNumber>
    </recommendedName>
    <alternativeName>
        <fullName evidence="1">dTMP kinase</fullName>
    </alternativeName>
</protein>
<evidence type="ECO:0000259" key="2">
    <source>
        <dbReference type="Pfam" id="PF02223"/>
    </source>
</evidence>
<dbReference type="Proteomes" id="UP000236845">
    <property type="component" value="Unassembled WGS sequence"/>
</dbReference>
<dbReference type="EMBL" id="PEXW01000066">
    <property type="protein sequence ID" value="PIS40512.1"/>
    <property type="molecule type" value="Genomic_DNA"/>
</dbReference>
<proteinExistence type="inferred from homology"/>
<sequence length="242" mass="27334">MKKEAGVFIMVDGLDGSGKGTVVDAYGDWAKKQGLKIFDLREYSKKKHTLPEPEELEGFHVILSGEPTYDGIGQAIRQEFIKDNGRVYSAKATAEAFSLDRLVLYKKVILPALEKGKMVIQERGLTTSLCYQPVQGKITLKELLSLEGNHFTLINRPDLLLIVVCKPETCLARLRKRLAKQDQAIFEKLAFLRKADKRFRSPCFAEIFQKQGSVVGYLDTNDTVEETKKEAIGYINDFLKKI</sequence>
<dbReference type="GO" id="GO:0005524">
    <property type="term" value="F:ATP binding"/>
    <property type="evidence" value="ECO:0007669"/>
    <property type="project" value="UniProtKB-UniRule"/>
</dbReference>